<feature type="compositionally biased region" description="Basic and acidic residues" evidence="1">
    <location>
        <begin position="56"/>
        <end position="70"/>
    </location>
</feature>
<name>A0AAV4J023_9GAST</name>
<feature type="region of interest" description="Disordered" evidence="1">
    <location>
        <begin position="411"/>
        <end position="490"/>
    </location>
</feature>
<evidence type="ECO:0000313" key="3">
    <source>
        <dbReference type="EMBL" id="GFS15023.1"/>
    </source>
</evidence>
<dbReference type="EMBL" id="BMAT01002824">
    <property type="protein sequence ID" value="GFS15023.1"/>
    <property type="molecule type" value="Genomic_DNA"/>
</dbReference>
<proteinExistence type="predicted"/>
<feature type="compositionally biased region" description="Low complexity" evidence="1">
    <location>
        <begin position="418"/>
        <end position="442"/>
    </location>
</feature>
<gene>
    <name evidence="3" type="ORF">ElyMa_001439000</name>
</gene>
<sequence length="490" mass="52395">MGKLNTCLGSYLVQLDVGPPSARSGCTFTCSMFDVTNCEDSSSVCTNVSYCPSQSENKRNSRGQAEDNRSEATAQLTSAATVEDKISNLSDTVETVCARSCVTCKLSSGAVCVHPSDLCKRKYDFLLPSSQPTWRINSPKKTCHCKNRPGKDREFEYCCAKRNRDVILEGGSCTNTAPTNNPYLSVQNDTISSGSCYCKVPESYENQLCCVGYSWPSKSENISAIPGAFSLPEVYSDLHANPSRVIRNWMTRGSSPDSSCNRILVSQQGPKFHWKSLLMLALLLPCVFSRENLSPKLGVAKPDTNFSYLDSSDFSNLTIDVTVLPTTQGNSKASSSSQSRGKSSPTPSCKGGGCSKPAALGGEEKTSNGQRSVHMERIKMMLIPIVTVATAAAVLVSIYCICSRSDSIHRLLGGPPRTTSAAGASRSTSFSDSANKNPPGNQGSNGGNSGSKGQTSVSNSRQSSVRSLAMSAHGDSQDVPKGFIPPMRPY</sequence>
<keyword evidence="2" id="KW-1133">Transmembrane helix</keyword>
<evidence type="ECO:0008006" key="5">
    <source>
        <dbReference type="Google" id="ProtNLM"/>
    </source>
</evidence>
<keyword evidence="4" id="KW-1185">Reference proteome</keyword>
<feature type="compositionally biased region" description="Low complexity" evidence="1">
    <location>
        <begin position="451"/>
        <end position="467"/>
    </location>
</feature>
<protein>
    <recommendedName>
        <fullName evidence="5">Activin types I and II receptor domain-containing protein</fullName>
    </recommendedName>
</protein>
<feature type="compositionally biased region" description="Low complexity" evidence="1">
    <location>
        <begin position="327"/>
        <end position="348"/>
    </location>
</feature>
<keyword evidence="2" id="KW-0472">Membrane</keyword>
<keyword evidence="2" id="KW-0812">Transmembrane</keyword>
<evidence type="ECO:0000313" key="4">
    <source>
        <dbReference type="Proteomes" id="UP000762676"/>
    </source>
</evidence>
<comment type="caution">
    <text evidence="3">The sequence shown here is derived from an EMBL/GenBank/DDBJ whole genome shotgun (WGS) entry which is preliminary data.</text>
</comment>
<feature type="region of interest" description="Disordered" evidence="1">
    <location>
        <begin position="52"/>
        <end position="76"/>
    </location>
</feature>
<evidence type="ECO:0000256" key="2">
    <source>
        <dbReference type="SAM" id="Phobius"/>
    </source>
</evidence>
<dbReference type="AlphaFoldDB" id="A0AAV4J023"/>
<feature type="transmembrane region" description="Helical" evidence="2">
    <location>
        <begin position="380"/>
        <end position="399"/>
    </location>
</feature>
<reference evidence="3 4" key="1">
    <citation type="journal article" date="2021" name="Elife">
        <title>Chloroplast acquisition without the gene transfer in kleptoplastic sea slugs, Plakobranchus ocellatus.</title>
        <authorList>
            <person name="Maeda T."/>
            <person name="Takahashi S."/>
            <person name="Yoshida T."/>
            <person name="Shimamura S."/>
            <person name="Takaki Y."/>
            <person name="Nagai Y."/>
            <person name="Toyoda A."/>
            <person name="Suzuki Y."/>
            <person name="Arimoto A."/>
            <person name="Ishii H."/>
            <person name="Satoh N."/>
            <person name="Nishiyama T."/>
            <person name="Hasebe M."/>
            <person name="Maruyama T."/>
            <person name="Minagawa J."/>
            <person name="Obokata J."/>
            <person name="Shigenobu S."/>
        </authorList>
    </citation>
    <scope>NUCLEOTIDE SEQUENCE [LARGE SCALE GENOMIC DNA]</scope>
</reference>
<organism evidence="3 4">
    <name type="scientific">Elysia marginata</name>
    <dbReference type="NCBI Taxonomy" id="1093978"/>
    <lineage>
        <taxon>Eukaryota</taxon>
        <taxon>Metazoa</taxon>
        <taxon>Spiralia</taxon>
        <taxon>Lophotrochozoa</taxon>
        <taxon>Mollusca</taxon>
        <taxon>Gastropoda</taxon>
        <taxon>Heterobranchia</taxon>
        <taxon>Euthyneura</taxon>
        <taxon>Panpulmonata</taxon>
        <taxon>Sacoglossa</taxon>
        <taxon>Placobranchoidea</taxon>
        <taxon>Plakobranchidae</taxon>
        <taxon>Elysia</taxon>
    </lineage>
</organism>
<feature type="region of interest" description="Disordered" evidence="1">
    <location>
        <begin position="327"/>
        <end position="370"/>
    </location>
</feature>
<dbReference type="Proteomes" id="UP000762676">
    <property type="component" value="Unassembled WGS sequence"/>
</dbReference>
<accession>A0AAV4J023</accession>
<evidence type="ECO:0000256" key="1">
    <source>
        <dbReference type="SAM" id="MobiDB-lite"/>
    </source>
</evidence>